<dbReference type="InterPro" id="IPR013320">
    <property type="entry name" value="ConA-like_dom_sf"/>
</dbReference>
<evidence type="ECO:0000256" key="3">
    <source>
        <dbReference type="ARBA" id="ARBA00022833"/>
    </source>
</evidence>
<dbReference type="PANTHER" id="PTHR25465:SF14">
    <property type="entry name" value="E3 UBIQUITIN-PROTEIN LIGASE TRIM65"/>
    <property type="match status" value="1"/>
</dbReference>
<dbReference type="GO" id="GO:0008270">
    <property type="term" value="F:zinc ion binding"/>
    <property type="evidence" value="ECO:0007669"/>
    <property type="project" value="UniProtKB-KW"/>
</dbReference>
<dbReference type="Gene3D" id="2.60.120.920">
    <property type="match status" value="1"/>
</dbReference>
<organism evidence="6 7">
    <name type="scientific">Synaphobranchus kaupii</name>
    <name type="common">Kaup's arrowtooth eel</name>
    <dbReference type="NCBI Taxonomy" id="118154"/>
    <lineage>
        <taxon>Eukaryota</taxon>
        <taxon>Metazoa</taxon>
        <taxon>Chordata</taxon>
        <taxon>Craniata</taxon>
        <taxon>Vertebrata</taxon>
        <taxon>Euteleostomi</taxon>
        <taxon>Actinopterygii</taxon>
        <taxon>Neopterygii</taxon>
        <taxon>Teleostei</taxon>
        <taxon>Anguilliformes</taxon>
        <taxon>Synaphobranchidae</taxon>
        <taxon>Synaphobranchus</taxon>
    </lineage>
</organism>
<dbReference type="OrthoDB" id="9903688at2759"/>
<evidence type="ECO:0000256" key="1">
    <source>
        <dbReference type="ARBA" id="ARBA00022723"/>
    </source>
</evidence>
<feature type="region of interest" description="Disordered" evidence="4">
    <location>
        <begin position="1"/>
        <end position="37"/>
    </location>
</feature>
<evidence type="ECO:0000313" key="7">
    <source>
        <dbReference type="Proteomes" id="UP001152622"/>
    </source>
</evidence>
<dbReference type="GO" id="GO:0005737">
    <property type="term" value="C:cytoplasm"/>
    <property type="evidence" value="ECO:0007669"/>
    <property type="project" value="UniProtKB-ARBA"/>
</dbReference>
<evidence type="ECO:0000256" key="4">
    <source>
        <dbReference type="SAM" id="MobiDB-lite"/>
    </source>
</evidence>
<dbReference type="PRINTS" id="PR01407">
    <property type="entry name" value="BUTYPHLNCDUF"/>
</dbReference>
<comment type="caution">
    <text evidence="6">The sequence shown here is derived from an EMBL/GenBank/DDBJ whole genome shotgun (WGS) entry which is preliminary data.</text>
</comment>
<feature type="domain" description="B30.2/SPRY" evidence="5">
    <location>
        <begin position="68"/>
        <end position="262"/>
    </location>
</feature>
<dbReference type="EMBL" id="JAINUF010000002">
    <property type="protein sequence ID" value="KAJ8376997.1"/>
    <property type="molecule type" value="Genomic_DNA"/>
</dbReference>
<evidence type="ECO:0000259" key="5">
    <source>
        <dbReference type="PROSITE" id="PS50188"/>
    </source>
</evidence>
<name>A0A9Q1JC65_SYNKA</name>
<dbReference type="InterPro" id="IPR003877">
    <property type="entry name" value="SPRY_dom"/>
</dbReference>
<sequence>MDEHRGHDTVSAAAERTEKQNLQSLPTGPGDLPSSEAVVKSVSEMTLEDKVQISESESIKREDFLKLKEVHTVEPRTREDFLQYYHALTLDPNTAHQYLRLSDGNREVTYVNEKQSHPDHPERFDCRAQVLCSEPLFEQHYWEAEWTGDKIDLAVSYKEIRREGNGNDSALGRNEKSWRLSFRSPISFWHNNQSTKIPLPSSYRIGVYLDQSAGTLSFYIISNLKMTLLYSVNETFTRPLYAGFMVHTFGSSVKLCDPRSEREE</sequence>
<reference evidence="6" key="1">
    <citation type="journal article" date="2023" name="Science">
        <title>Genome structures resolve the early diversification of teleost fishes.</title>
        <authorList>
            <person name="Parey E."/>
            <person name="Louis A."/>
            <person name="Montfort J."/>
            <person name="Bouchez O."/>
            <person name="Roques C."/>
            <person name="Iampietro C."/>
            <person name="Lluch J."/>
            <person name="Castinel A."/>
            <person name="Donnadieu C."/>
            <person name="Desvignes T."/>
            <person name="Floi Bucao C."/>
            <person name="Jouanno E."/>
            <person name="Wen M."/>
            <person name="Mejri S."/>
            <person name="Dirks R."/>
            <person name="Jansen H."/>
            <person name="Henkel C."/>
            <person name="Chen W.J."/>
            <person name="Zahm M."/>
            <person name="Cabau C."/>
            <person name="Klopp C."/>
            <person name="Thompson A.W."/>
            <person name="Robinson-Rechavi M."/>
            <person name="Braasch I."/>
            <person name="Lecointre G."/>
            <person name="Bobe J."/>
            <person name="Postlethwait J.H."/>
            <person name="Berthelot C."/>
            <person name="Roest Crollius H."/>
            <person name="Guiguen Y."/>
        </authorList>
    </citation>
    <scope>NUCLEOTIDE SEQUENCE</scope>
    <source>
        <strain evidence="6">WJC10195</strain>
    </source>
</reference>
<dbReference type="SMART" id="SM00589">
    <property type="entry name" value="PRY"/>
    <property type="match status" value="1"/>
</dbReference>
<keyword evidence="7" id="KW-1185">Reference proteome</keyword>
<accession>A0A9Q1JC65</accession>
<dbReference type="InterPro" id="IPR001870">
    <property type="entry name" value="B30.2/SPRY"/>
</dbReference>
<gene>
    <name evidence="6" type="ORF">SKAU_G00075770</name>
</gene>
<protein>
    <recommendedName>
        <fullName evidence="5">B30.2/SPRY domain-containing protein</fullName>
    </recommendedName>
</protein>
<dbReference type="SUPFAM" id="SSF49899">
    <property type="entry name" value="Concanavalin A-like lectins/glucanases"/>
    <property type="match status" value="1"/>
</dbReference>
<dbReference type="Pfam" id="PF00622">
    <property type="entry name" value="SPRY"/>
    <property type="match status" value="1"/>
</dbReference>
<keyword evidence="2" id="KW-0863">Zinc-finger</keyword>
<keyword evidence="3" id="KW-0862">Zinc</keyword>
<dbReference type="InterPro" id="IPR043136">
    <property type="entry name" value="B30.2/SPRY_sf"/>
</dbReference>
<dbReference type="PANTHER" id="PTHR25465">
    <property type="entry name" value="B-BOX DOMAIN CONTAINING"/>
    <property type="match status" value="1"/>
</dbReference>
<dbReference type="AlphaFoldDB" id="A0A9Q1JC65"/>
<dbReference type="CDD" id="cd16040">
    <property type="entry name" value="SPRY_PRY_SNTX"/>
    <property type="match status" value="1"/>
</dbReference>
<dbReference type="Proteomes" id="UP001152622">
    <property type="component" value="Chromosome 2"/>
</dbReference>
<dbReference type="Pfam" id="PF13765">
    <property type="entry name" value="PRY"/>
    <property type="match status" value="1"/>
</dbReference>
<dbReference type="InterPro" id="IPR003879">
    <property type="entry name" value="Butyrophylin_SPRY"/>
</dbReference>
<dbReference type="PROSITE" id="PS50188">
    <property type="entry name" value="B302_SPRY"/>
    <property type="match status" value="1"/>
</dbReference>
<dbReference type="InterPro" id="IPR051051">
    <property type="entry name" value="E3_ubiq-ligase_TRIM/RNF"/>
</dbReference>
<evidence type="ECO:0000313" key="6">
    <source>
        <dbReference type="EMBL" id="KAJ8376997.1"/>
    </source>
</evidence>
<keyword evidence="1" id="KW-0479">Metal-binding</keyword>
<dbReference type="SMART" id="SM00449">
    <property type="entry name" value="SPRY"/>
    <property type="match status" value="1"/>
</dbReference>
<proteinExistence type="predicted"/>
<evidence type="ECO:0000256" key="2">
    <source>
        <dbReference type="ARBA" id="ARBA00022771"/>
    </source>
</evidence>
<dbReference type="InterPro" id="IPR006574">
    <property type="entry name" value="PRY"/>
</dbReference>